<feature type="domain" description="F-box" evidence="1">
    <location>
        <begin position="7"/>
        <end position="42"/>
    </location>
</feature>
<evidence type="ECO:0000259" key="2">
    <source>
        <dbReference type="Pfam" id="PF08268"/>
    </source>
</evidence>
<organism evidence="3 4">
    <name type="scientific">Lactuca sativa</name>
    <name type="common">Garden lettuce</name>
    <dbReference type="NCBI Taxonomy" id="4236"/>
    <lineage>
        <taxon>Eukaryota</taxon>
        <taxon>Viridiplantae</taxon>
        <taxon>Streptophyta</taxon>
        <taxon>Embryophyta</taxon>
        <taxon>Tracheophyta</taxon>
        <taxon>Spermatophyta</taxon>
        <taxon>Magnoliopsida</taxon>
        <taxon>eudicotyledons</taxon>
        <taxon>Gunneridae</taxon>
        <taxon>Pentapetalae</taxon>
        <taxon>asterids</taxon>
        <taxon>campanulids</taxon>
        <taxon>Asterales</taxon>
        <taxon>Asteraceae</taxon>
        <taxon>Cichorioideae</taxon>
        <taxon>Cichorieae</taxon>
        <taxon>Lactucinae</taxon>
        <taxon>Lactuca</taxon>
    </lineage>
</organism>
<dbReference type="EMBL" id="NBSK02000005">
    <property type="protein sequence ID" value="KAJ0204887.1"/>
    <property type="molecule type" value="Genomic_DNA"/>
</dbReference>
<accession>A0A9R1XE81</accession>
<dbReference type="Proteomes" id="UP000235145">
    <property type="component" value="Unassembled WGS sequence"/>
</dbReference>
<protein>
    <recommendedName>
        <fullName evidence="5">F-box domain-containing protein</fullName>
    </recommendedName>
</protein>
<keyword evidence="4" id="KW-1185">Reference proteome</keyword>
<dbReference type="PANTHER" id="PTHR31672:SF6">
    <property type="entry name" value="F-BOX DOMAIN-CONTAINING PROTEIN"/>
    <property type="match status" value="1"/>
</dbReference>
<dbReference type="Pfam" id="PF00646">
    <property type="entry name" value="F-box"/>
    <property type="match status" value="1"/>
</dbReference>
<dbReference type="InterPro" id="IPR001810">
    <property type="entry name" value="F-box_dom"/>
</dbReference>
<name>A0A9R1XE81_LACSA</name>
<feature type="domain" description="F-box associated beta-propeller type 3" evidence="2">
    <location>
        <begin position="112"/>
        <end position="216"/>
    </location>
</feature>
<sequence>MSNCRYEDLIFELFTRLPPKSLVWFRSLSKSLYSIICSPDFIHMHTSPSSQKLLIRHQLIKIVAKTTFLHCIKETNCHCVSDVDTLVQHNSSFLTTEIQRLSVHYMSPYSYVYAMKTHTWCPILSCPTPVFSGMLSNACFVNGALHWVVKEFNKSEQIDLSCIMTFDLSTNLFGMIALPEPCWETARLTTIQGSLAVLSTKDGETWTWVRRDASWSVAFKTKIGQDLGGINRVLKLKANGDMLFSTWCTELHSKVSIDKTHFQVYTHETGAQSKLVDFDGTFGIVGMEMCAQSIQLLGMRTSCEEKQPSFLDGIKTGEITQLH</sequence>
<dbReference type="SUPFAM" id="SSF81383">
    <property type="entry name" value="F-box domain"/>
    <property type="match status" value="1"/>
</dbReference>
<evidence type="ECO:0000313" key="3">
    <source>
        <dbReference type="EMBL" id="KAJ0204887.1"/>
    </source>
</evidence>
<gene>
    <name evidence="3" type="ORF">LSAT_V11C500260790</name>
</gene>
<evidence type="ECO:0000259" key="1">
    <source>
        <dbReference type="Pfam" id="PF00646"/>
    </source>
</evidence>
<dbReference type="Pfam" id="PF08268">
    <property type="entry name" value="FBA_3"/>
    <property type="match status" value="1"/>
</dbReference>
<dbReference type="AlphaFoldDB" id="A0A9R1XE81"/>
<dbReference type="InterPro" id="IPR050796">
    <property type="entry name" value="SCF_F-box_component"/>
</dbReference>
<evidence type="ECO:0008006" key="5">
    <source>
        <dbReference type="Google" id="ProtNLM"/>
    </source>
</evidence>
<evidence type="ECO:0000313" key="4">
    <source>
        <dbReference type="Proteomes" id="UP000235145"/>
    </source>
</evidence>
<comment type="caution">
    <text evidence="3">The sequence shown here is derived from an EMBL/GenBank/DDBJ whole genome shotgun (WGS) entry which is preliminary data.</text>
</comment>
<dbReference type="InterPro" id="IPR013187">
    <property type="entry name" value="F-box-assoc_dom_typ3"/>
</dbReference>
<proteinExistence type="predicted"/>
<dbReference type="PANTHER" id="PTHR31672">
    <property type="entry name" value="BNACNNG10540D PROTEIN"/>
    <property type="match status" value="1"/>
</dbReference>
<reference evidence="3 4" key="1">
    <citation type="journal article" date="2017" name="Nat. Commun.">
        <title>Genome assembly with in vitro proximity ligation data and whole-genome triplication in lettuce.</title>
        <authorList>
            <person name="Reyes-Chin-Wo S."/>
            <person name="Wang Z."/>
            <person name="Yang X."/>
            <person name="Kozik A."/>
            <person name="Arikit S."/>
            <person name="Song C."/>
            <person name="Xia L."/>
            <person name="Froenicke L."/>
            <person name="Lavelle D.O."/>
            <person name="Truco M.J."/>
            <person name="Xia R."/>
            <person name="Zhu S."/>
            <person name="Xu C."/>
            <person name="Xu H."/>
            <person name="Xu X."/>
            <person name="Cox K."/>
            <person name="Korf I."/>
            <person name="Meyers B.C."/>
            <person name="Michelmore R.W."/>
        </authorList>
    </citation>
    <scope>NUCLEOTIDE SEQUENCE [LARGE SCALE GENOMIC DNA]</scope>
    <source>
        <strain evidence="4">cv. Salinas</strain>
        <tissue evidence="3">Seedlings</tissue>
    </source>
</reference>
<dbReference type="InterPro" id="IPR036047">
    <property type="entry name" value="F-box-like_dom_sf"/>
</dbReference>